<dbReference type="InterPro" id="IPR006860">
    <property type="entry name" value="FecR"/>
</dbReference>
<evidence type="ECO:0000256" key="1">
    <source>
        <dbReference type="SAM" id="Phobius"/>
    </source>
</evidence>
<dbReference type="PANTHER" id="PTHR30273">
    <property type="entry name" value="PERIPLASMIC SIGNAL SENSOR AND SIGMA FACTOR ACTIVATOR FECR-RELATED"/>
    <property type="match status" value="1"/>
</dbReference>
<dbReference type="EMBL" id="JBHSCR010000003">
    <property type="protein sequence ID" value="MFC4347127.1"/>
    <property type="molecule type" value="Genomic_DNA"/>
</dbReference>
<proteinExistence type="predicted"/>
<dbReference type="InterPro" id="IPR012373">
    <property type="entry name" value="Ferrdict_sens_TM"/>
</dbReference>
<dbReference type="PIRSF" id="PIRSF018266">
    <property type="entry name" value="FecR"/>
    <property type="match status" value="1"/>
</dbReference>
<dbReference type="PANTHER" id="PTHR30273:SF2">
    <property type="entry name" value="PROTEIN FECR"/>
    <property type="match status" value="1"/>
</dbReference>
<evidence type="ECO:0000259" key="3">
    <source>
        <dbReference type="Pfam" id="PF16220"/>
    </source>
</evidence>
<dbReference type="RefSeq" id="WP_068151322.1">
    <property type="nucleotide sequence ID" value="NZ_JBHSCR010000003.1"/>
</dbReference>
<reference evidence="5" key="1">
    <citation type="journal article" date="2019" name="Int. J. Syst. Evol. Microbiol.">
        <title>The Global Catalogue of Microorganisms (GCM) 10K type strain sequencing project: providing services to taxonomists for standard genome sequencing and annotation.</title>
        <authorList>
            <consortium name="The Broad Institute Genomics Platform"/>
            <consortium name="The Broad Institute Genome Sequencing Center for Infectious Disease"/>
            <person name="Wu L."/>
            <person name="Ma J."/>
        </authorList>
    </citation>
    <scope>NUCLEOTIDE SEQUENCE [LARGE SCALE GENOMIC DNA]</scope>
    <source>
        <strain evidence="5">CGMCC 1.15304</strain>
    </source>
</reference>
<accession>A0ABV8U8A8</accession>
<gene>
    <name evidence="4" type="ORF">ACFO5Q_04655</name>
</gene>
<feature type="domain" description="FecR protein" evidence="2">
    <location>
        <begin position="127"/>
        <end position="217"/>
    </location>
</feature>
<keyword evidence="5" id="KW-1185">Reference proteome</keyword>
<dbReference type="InterPro" id="IPR032623">
    <property type="entry name" value="FecR_N"/>
</dbReference>
<feature type="domain" description="FecR N-terminal" evidence="3">
    <location>
        <begin position="15"/>
        <end position="57"/>
    </location>
</feature>
<keyword evidence="1" id="KW-0472">Membrane</keyword>
<dbReference type="Proteomes" id="UP001595776">
    <property type="component" value="Unassembled WGS sequence"/>
</dbReference>
<dbReference type="Gene3D" id="3.55.50.30">
    <property type="match status" value="1"/>
</dbReference>
<protein>
    <submittedName>
        <fullName evidence="4">FecR family protein</fullName>
    </submittedName>
</protein>
<keyword evidence="1" id="KW-0812">Transmembrane</keyword>
<name>A0ABV8U8A8_9PROT</name>
<evidence type="ECO:0000313" key="5">
    <source>
        <dbReference type="Proteomes" id="UP001595776"/>
    </source>
</evidence>
<comment type="caution">
    <text evidence="4">The sequence shown here is derived from an EMBL/GenBank/DDBJ whole genome shotgun (WGS) entry which is preliminary data.</text>
</comment>
<keyword evidence="1" id="KW-1133">Transmembrane helix</keyword>
<feature type="transmembrane region" description="Helical" evidence="1">
    <location>
        <begin position="96"/>
        <end position="120"/>
    </location>
</feature>
<dbReference type="Gene3D" id="2.60.120.1440">
    <property type="match status" value="1"/>
</dbReference>
<organism evidence="4 5">
    <name type="scientific">Kordiimonas lipolytica</name>
    <dbReference type="NCBI Taxonomy" id="1662421"/>
    <lineage>
        <taxon>Bacteria</taxon>
        <taxon>Pseudomonadati</taxon>
        <taxon>Pseudomonadota</taxon>
        <taxon>Alphaproteobacteria</taxon>
        <taxon>Kordiimonadales</taxon>
        <taxon>Kordiimonadaceae</taxon>
        <taxon>Kordiimonas</taxon>
    </lineage>
</organism>
<sequence>MTKTDTSFLTDERLEAAAGWHARLSGDSVTEADWHAFTDWLEADEANSLAYEHVEHLALMVESGADTVAASVTDTDDDADMGTVINAGWRWSKPKAWIGAAAALAAMLLIIGTSFTGPFFGPDTQYYQTGLGETRLVTLKDGSTVQLNTNTKISVAFTGDVRQTALAYGEALFSVAKNPDRPFRVDLGGRSVQVVGTQFNILRHNNQLVVTVAEGLVDVAPTHVIEEEAQSAERERLGVGDQLTAFEKSSETHVQKVDAQQVTAWLHGYLEYEDAALYLVARDLSRYLGEPIAVTSGARDISFSGILNMGDRETVLTTLEKLLPVTIKQTDGAILIGRRE</sequence>
<evidence type="ECO:0000259" key="2">
    <source>
        <dbReference type="Pfam" id="PF04773"/>
    </source>
</evidence>
<evidence type="ECO:0000313" key="4">
    <source>
        <dbReference type="EMBL" id="MFC4347127.1"/>
    </source>
</evidence>
<dbReference type="Pfam" id="PF04773">
    <property type="entry name" value="FecR"/>
    <property type="match status" value="1"/>
</dbReference>
<dbReference type="Pfam" id="PF16220">
    <property type="entry name" value="DUF4880"/>
    <property type="match status" value="1"/>
</dbReference>